<evidence type="ECO:0000259" key="2">
    <source>
        <dbReference type="Pfam" id="PF00787"/>
    </source>
</evidence>
<comment type="caution">
    <text evidence="4">The sequence shown here is derived from an EMBL/GenBank/DDBJ whole genome shotgun (WGS) entry which is preliminary data.</text>
</comment>
<keyword evidence="5" id="KW-1185">Reference proteome</keyword>
<evidence type="ECO:0000313" key="5">
    <source>
        <dbReference type="Proteomes" id="UP001145021"/>
    </source>
</evidence>
<dbReference type="EMBL" id="JANBOH010000006">
    <property type="protein sequence ID" value="KAJ1648359.1"/>
    <property type="molecule type" value="Genomic_DNA"/>
</dbReference>
<organism evidence="4 5">
    <name type="scientific">Coemansia asiatica</name>
    <dbReference type="NCBI Taxonomy" id="1052880"/>
    <lineage>
        <taxon>Eukaryota</taxon>
        <taxon>Fungi</taxon>
        <taxon>Fungi incertae sedis</taxon>
        <taxon>Zoopagomycota</taxon>
        <taxon>Kickxellomycotina</taxon>
        <taxon>Kickxellomycetes</taxon>
        <taxon>Kickxellales</taxon>
        <taxon>Kickxellaceae</taxon>
        <taxon>Coemansia</taxon>
    </lineage>
</organism>
<reference evidence="4" key="1">
    <citation type="submission" date="2022-07" db="EMBL/GenBank/DDBJ databases">
        <title>Phylogenomic reconstructions and comparative analyses of Kickxellomycotina fungi.</title>
        <authorList>
            <person name="Reynolds N.K."/>
            <person name="Stajich J.E."/>
            <person name="Barry K."/>
            <person name="Grigoriev I.V."/>
            <person name="Crous P."/>
            <person name="Smith M.E."/>
        </authorList>
    </citation>
    <scope>NUCLEOTIDE SEQUENCE</scope>
    <source>
        <strain evidence="4">NBRC 105413</strain>
    </source>
</reference>
<dbReference type="InterPro" id="IPR015404">
    <property type="entry name" value="Vps5_C"/>
</dbReference>
<dbReference type="Proteomes" id="UP001145021">
    <property type="component" value="Unassembled WGS sequence"/>
</dbReference>
<dbReference type="Gene3D" id="1.20.1270.60">
    <property type="entry name" value="Arfaptin homology (AH) domain/BAR domain"/>
    <property type="match status" value="1"/>
</dbReference>
<protein>
    <recommendedName>
        <fullName evidence="6">PX domain-containing protein</fullName>
    </recommendedName>
</protein>
<dbReference type="InterPro" id="IPR027267">
    <property type="entry name" value="AH/BAR_dom_sf"/>
</dbReference>
<dbReference type="Pfam" id="PF09325">
    <property type="entry name" value="Vps5"/>
    <property type="match status" value="1"/>
</dbReference>
<dbReference type="GO" id="GO:0005768">
    <property type="term" value="C:endosome"/>
    <property type="evidence" value="ECO:0007669"/>
    <property type="project" value="TreeGrafter"/>
</dbReference>
<feature type="domain" description="PX" evidence="2">
    <location>
        <begin position="86"/>
        <end position="162"/>
    </location>
</feature>
<proteinExistence type="predicted"/>
<feature type="compositionally biased region" description="Low complexity" evidence="1">
    <location>
        <begin position="775"/>
        <end position="791"/>
    </location>
</feature>
<dbReference type="SUPFAM" id="SSF64268">
    <property type="entry name" value="PX domain"/>
    <property type="match status" value="1"/>
</dbReference>
<feature type="region of interest" description="Disordered" evidence="1">
    <location>
        <begin position="478"/>
        <end position="523"/>
    </location>
</feature>
<feature type="region of interest" description="Disordered" evidence="1">
    <location>
        <begin position="762"/>
        <end position="806"/>
    </location>
</feature>
<dbReference type="CDD" id="cd06093">
    <property type="entry name" value="PX_domain"/>
    <property type="match status" value="1"/>
</dbReference>
<evidence type="ECO:0000313" key="4">
    <source>
        <dbReference type="EMBL" id="KAJ1648359.1"/>
    </source>
</evidence>
<accession>A0A9W8CMY8</accession>
<evidence type="ECO:0008006" key="6">
    <source>
        <dbReference type="Google" id="ProtNLM"/>
    </source>
</evidence>
<feature type="compositionally biased region" description="Polar residues" evidence="1">
    <location>
        <begin position="762"/>
        <end position="774"/>
    </location>
</feature>
<dbReference type="InterPro" id="IPR036871">
    <property type="entry name" value="PX_dom_sf"/>
</dbReference>
<evidence type="ECO:0000256" key="1">
    <source>
        <dbReference type="SAM" id="MobiDB-lite"/>
    </source>
</evidence>
<feature type="domain" description="Sorting nexin/Vps5-like C-terminal" evidence="3">
    <location>
        <begin position="317"/>
        <end position="426"/>
    </location>
</feature>
<feature type="compositionally biased region" description="Basic residues" evidence="1">
    <location>
        <begin position="792"/>
        <end position="806"/>
    </location>
</feature>
<dbReference type="InterPro" id="IPR001683">
    <property type="entry name" value="PX_dom"/>
</dbReference>
<dbReference type="Gene3D" id="3.30.1520.10">
    <property type="entry name" value="Phox-like domain"/>
    <property type="match status" value="1"/>
</dbReference>
<gene>
    <name evidence="4" type="ORF">LPJ64_000308</name>
</gene>
<sequence>MRYRFVVFRAQPSTGTITFSIYLEEVLSNASTYPTVTPASISPSDEYSGTGHSISISTVPVPISSIRETNTSKNRSNNDADVARTCKTIDRTWDQCEWLYKKIQTSFRLQVLPPFPKIPLVKKLHDTLYTERCRARMERWLNRVGLREDLCQSGSMEYFISSKMTDKDIGGSSKQSFSSLFMNLFGGAAEQEFVVYTPIGDINDFNEDEEERKREYIASMEECAHELANAVKNMHIQEESFGKGVVKTTMAIEKAFNVDSIAYSARKAVLKDTTMVASSENGSLDIERDRLQVSLALLQSSAEAYYWSTKELSIWKEYNFVDTMSEYCTMVGDVKEVMNHSTQMLIMYEKAMQLYQGHVAKANSLRVQYPSETPSVKYANEQEVQSERELELAQQEYTDACDMANTELIRYERERAQGMRRALENMAILELDSARARLHELKALRRRIKSVQMTRDPPHPRTNIGPLLWHAAGSTHPSMLTPRVSSSSFPRTAPPDSSLSFSDQMAASAPESEVGSVYGSGRPAHRYSNSSISISSSINGSLNGSSGKTHGDGIYGSTVKRAHTMDNADFSSGQRNTSLAMARNHSVFMETDEDDFDYEQDTHSQITTGSSSKFPWAEISAKGSRSLLQQRKRWNGRISAMPFQGYDPATDTEPRPLVDQNRLAEMAAEAEMEAELVRSGMLAAHQATRQKSVPNVPFASSSSQVLLSPDVMAPPILPAFRASTGPRQQLRQVSSLTGISSIPQPVSPSEYLQYSRQTLHSSLSHVKRSTSATTSGEGISSRSVSSGSRSPRLPRRDKGKARAFAV</sequence>
<dbReference type="PANTHER" id="PTHR10555">
    <property type="entry name" value="SORTING NEXIN"/>
    <property type="match status" value="1"/>
</dbReference>
<name>A0A9W8CMY8_9FUNG</name>
<dbReference type="Pfam" id="PF00787">
    <property type="entry name" value="PX"/>
    <property type="match status" value="1"/>
</dbReference>
<dbReference type="GO" id="GO:0035091">
    <property type="term" value="F:phosphatidylinositol binding"/>
    <property type="evidence" value="ECO:0007669"/>
    <property type="project" value="InterPro"/>
</dbReference>
<dbReference type="AlphaFoldDB" id="A0A9W8CMY8"/>
<dbReference type="PANTHER" id="PTHR10555:SF170">
    <property type="entry name" value="FI18122P1"/>
    <property type="match status" value="1"/>
</dbReference>
<evidence type="ECO:0000259" key="3">
    <source>
        <dbReference type="Pfam" id="PF09325"/>
    </source>
</evidence>
<feature type="compositionally biased region" description="Polar residues" evidence="1">
    <location>
        <begin position="478"/>
        <end position="505"/>
    </location>
</feature>